<evidence type="ECO:0000259" key="6">
    <source>
        <dbReference type="Pfam" id="PF10075"/>
    </source>
</evidence>
<proteinExistence type="predicted"/>
<accession>A0A9W9PHN3</accession>
<name>A0A9W9PHN3_9EURO</name>
<protein>
    <submittedName>
        <fullName evidence="7">COP9 signalosome complex subunit 8</fullName>
    </submittedName>
</protein>
<organism evidence="7 8">
    <name type="scientific">Penicillium chermesinum</name>
    <dbReference type="NCBI Taxonomy" id="63820"/>
    <lineage>
        <taxon>Eukaryota</taxon>
        <taxon>Fungi</taxon>
        <taxon>Dikarya</taxon>
        <taxon>Ascomycota</taxon>
        <taxon>Pezizomycotina</taxon>
        <taxon>Eurotiomycetes</taxon>
        <taxon>Eurotiomycetidae</taxon>
        <taxon>Eurotiales</taxon>
        <taxon>Aspergillaceae</taxon>
        <taxon>Penicillium</taxon>
    </lineage>
</organism>
<dbReference type="InterPro" id="IPR033205">
    <property type="entry name" value="COP9_CSN8"/>
</dbReference>
<keyword evidence="4" id="KW-0736">Signalosome</keyword>
<sequence>MGLPSLTLGGLVELNASNLPPSQLFEVLSKYEAEAVLLAAGSGSPEPSGTHSELLSLFYSSFFFSHLLTQQKSSRSEARALTHRLPQILQQQDPSIKSCIALLRALWQTDHVQVFQLLRTASWPEGLHPLVQRYERKISLQSLRHHTSVTELTRWIGFFQDQSLIAVSRSYEAIRPEVAASYLGLDQAAAAQNDPSIIQKFTECGWRWDLESRLLHPAPINVPSSADKGSTNVFRDTMAMLGNQGH</sequence>
<dbReference type="GO" id="GO:0010387">
    <property type="term" value="P:COP9 signalosome assembly"/>
    <property type="evidence" value="ECO:0007669"/>
    <property type="project" value="InterPro"/>
</dbReference>
<evidence type="ECO:0000313" key="8">
    <source>
        <dbReference type="Proteomes" id="UP001150941"/>
    </source>
</evidence>
<dbReference type="InterPro" id="IPR033464">
    <property type="entry name" value="CSN8_PSD8_EIF3K"/>
</dbReference>
<dbReference type="PANTHER" id="PTHR13339:SF0">
    <property type="entry name" value="COP9 SIGNALOSOME COMPLEX SUBUNIT 8"/>
    <property type="match status" value="1"/>
</dbReference>
<gene>
    <name evidence="7" type="ORF">N7468_002004</name>
</gene>
<dbReference type="RefSeq" id="XP_058334442.1">
    <property type="nucleotide sequence ID" value="XM_058471301.1"/>
</dbReference>
<dbReference type="GO" id="GO:0005737">
    <property type="term" value="C:cytoplasm"/>
    <property type="evidence" value="ECO:0007669"/>
    <property type="project" value="UniProtKB-SubCell"/>
</dbReference>
<keyword evidence="5" id="KW-0539">Nucleus</keyword>
<evidence type="ECO:0000256" key="1">
    <source>
        <dbReference type="ARBA" id="ARBA00004123"/>
    </source>
</evidence>
<comment type="subcellular location">
    <subcellularLocation>
        <location evidence="2">Cytoplasm</location>
    </subcellularLocation>
    <subcellularLocation>
        <location evidence="1">Nucleus</location>
    </subcellularLocation>
</comment>
<feature type="domain" description="CSN8/PSMD8/EIF3K" evidence="6">
    <location>
        <begin position="55"/>
        <end position="138"/>
    </location>
</feature>
<dbReference type="GO" id="GO:0000338">
    <property type="term" value="P:protein deneddylation"/>
    <property type="evidence" value="ECO:0007669"/>
    <property type="project" value="InterPro"/>
</dbReference>
<dbReference type="PANTHER" id="PTHR13339">
    <property type="entry name" value="COP9 SIGNALOSOME COMPLEX SUBUNIT 8"/>
    <property type="match status" value="1"/>
</dbReference>
<dbReference type="GeneID" id="83198604"/>
<dbReference type="GO" id="GO:0008180">
    <property type="term" value="C:COP9 signalosome"/>
    <property type="evidence" value="ECO:0007669"/>
    <property type="project" value="UniProtKB-KW"/>
</dbReference>
<dbReference type="OrthoDB" id="5351233at2759"/>
<evidence type="ECO:0000256" key="4">
    <source>
        <dbReference type="ARBA" id="ARBA00022790"/>
    </source>
</evidence>
<comment type="caution">
    <text evidence="7">The sequence shown here is derived from an EMBL/GenBank/DDBJ whole genome shotgun (WGS) entry which is preliminary data.</text>
</comment>
<reference evidence="7" key="1">
    <citation type="submission" date="2022-11" db="EMBL/GenBank/DDBJ databases">
        <authorList>
            <person name="Petersen C."/>
        </authorList>
    </citation>
    <scope>NUCLEOTIDE SEQUENCE</scope>
    <source>
        <strain evidence="7">IBT 19713</strain>
    </source>
</reference>
<dbReference type="Pfam" id="PF10075">
    <property type="entry name" value="CSN8_PSD8_EIF3K"/>
    <property type="match status" value="2"/>
</dbReference>
<dbReference type="Proteomes" id="UP001150941">
    <property type="component" value="Unassembled WGS sequence"/>
</dbReference>
<evidence type="ECO:0000256" key="2">
    <source>
        <dbReference type="ARBA" id="ARBA00004496"/>
    </source>
</evidence>
<evidence type="ECO:0000256" key="5">
    <source>
        <dbReference type="ARBA" id="ARBA00023242"/>
    </source>
</evidence>
<keyword evidence="3" id="KW-0963">Cytoplasm</keyword>
<evidence type="ECO:0000313" key="7">
    <source>
        <dbReference type="EMBL" id="KAJ5247021.1"/>
    </source>
</evidence>
<evidence type="ECO:0000256" key="3">
    <source>
        <dbReference type="ARBA" id="ARBA00022490"/>
    </source>
</evidence>
<feature type="domain" description="CSN8/PSMD8/EIF3K" evidence="6">
    <location>
        <begin position="159"/>
        <end position="220"/>
    </location>
</feature>
<dbReference type="EMBL" id="JAPQKS010000002">
    <property type="protein sequence ID" value="KAJ5247021.1"/>
    <property type="molecule type" value="Genomic_DNA"/>
</dbReference>
<keyword evidence="8" id="KW-1185">Reference proteome</keyword>
<dbReference type="AlphaFoldDB" id="A0A9W9PHN3"/>
<reference evidence="7" key="2">
    <citation type="journal article" date="2023" name="IMA Fungus">
        <title>Comparative genomic study of the Penicillium genus elucidates a diverse pangenome and 15 lateral gene transfer events.</title>
        <authorList>
            <person name="Petersen C."/>
            <person name="Sorensen T."/>
            <person name="Nielsen M.R."/>
            <person name="Sondergaard T.E."/>
            <person name="Sorensen J.L."/>
            <person name="Fitzpatrick D.A."/>
            <person name="Frisvad J.C."/>
            <person name="Nielsen K.L."/>
        </authorList>
    </citation>
    <scope>NUCLEOTIDE SEQUENCE</scope>
    <source>
        <strain evidence="7">IBT 19713</strain>
    </source>
</reference>